<dbReference type="Proteomes" id="UP001302126">
    <property type="component" value="Unassembled WGS sequence"/>
</dbReference>
<proteinExistence type="predicted"/>
<comment type="caution">
    <text evidence="2">The sequence shown here is derived from an EMBL/GenBank/DDBJ whole genome shotgun (WGS) entry which is preliminary data.</text>
</comment>
<reference evidence="2" key="2">
    <citation type="submission" date="2023-05" db="EMBL/GenBank/DDBJ databases">
        <authorList>
            <consortium name="Lawrence Berkeley National Laboratory"/>
            <person name="Steindorff A."/>
            <person name="Hensen N."/>
            <person name="Bonometti L."/>
            <person name="Westerberg I."/>
            <person name="Brannstrom I.O."/>
            <person name="Guillou S."/>
            <person name="Cros-Aarteil S."/>
            <person name="Calhoun S."/>
            <person name="Haridas S."/>
            <person name="Kuo A."/>
            <person name="Mondo S."/>
            <person name="Pangilinan J."/>
            <person name="Riley R."/>
            <person name="Labutti K."/>
            <person name="Andreopoulos B."/>
            <person name="Lipzen A."/>
            <person name="Chen C."/>
            <person name="Yanf M."/>
            <person name="Daum C."/>
            <person name="Ng V."/>
            <person name="Clum A."/>
            <person name="Ohm R."/>
            <person name="Martin F."/>
            <person name="Silar P."/>
            <person name="Natvig D."/>
            <person name="Lalanne C."/>
            <person name="Gautier V."/>
            <person name="Ament-Velasquez S.L."/>
            <person name="Kruys A."/>
            <person name="Hutchinson M.I."/>
            <person name="Powell A.J."/>
            <person name="Barry K."/>
            <person name="Miller A.N."/>
            <person name="Grigoriev I.V."/>
            <person name="Debuchy R."/>
            <person name="Gladieux P."/>
            <person name="Thoren M.H."/>
            <person name="Johannesson H."/>
        </authorList>
    </citation>
    <scope>NUCLEOTIDE SEQUENCE</scope>
    <source>
        <strain evidence="2">PSN309</strain>
    </source>
</reference>
<gene>
    <name evidence="2" type="ORF">QBC35DRAFT_34813</name>
</gene>
<feature type="domain" description="Heterokaryon incompatibility" evidence="1">
    <location>
        <begin position="27"/>
        <end position="121"/>
    </location>
</feature>
<evidence type="ECO:0000313" key="2">
    <source>
        <dbReference type="EMBL" id="KAK4191046.1"/>
    </source>
</evidence>
<dbReference type="EMBL" id="MU864361">
    <property type="protein sequence ID" value="KAK4191046.1"/>
    <property type="molecule type" value="Genomic_DNA"/>
</dbReference>
<name>A0AAN7AJJ6_9PEZI</name>
<dbReference type="AlphaFoldDB" id="A0AAN7AJJ6"/>
<accession>A0AAN7AJJ6</accession>
<sequence length="642" mass="73396">MRLLTWNPRALSIESKYFPDSSDIPPYAILSHTWDPLSEVSFQELGNPKSFSKPGYDKIRQTASLAKTGDKDNPLEWCWVDTCCIDKTSSAELTEAINSMFKWYARAAVCYVYLYDYDSRKDPERSTLGDCLWFTRGWTLQELIAPRNVVFFDKEWREIGTKIDLSREISKITGIPEDLLRGETYVEEYSVAKRMSWASLRQTTREEDMAYCLLGLFNVNMSLLYGEGKEKAFYRLQKECIQLEADLSIFAWTSDDDTKEYAPILAKSPSQFKNCGKLSVRLENTIYRKLTMNPRGIEKIVSWIHYPDHEDDAYRCILDIFCTEDGTNQPAGVSVRKIAGGVYARYKPWMLVKVSEDSLVRRPWRDTNRMLVEGVTLATSFPERFPFGMRENRNPVTGNRHCALRVNIESDGDGILKGHHYRVLPRSHWDVHDRVAFCSAQHSKSWAAFFVRGVACVTKDFCVPVSFFLGCTRWNVGRPQIILASLHGLDRQKTINLEAKLHSLLFENSREALATMTGYLDGRAGIDDYNDGKTERAVITVLESQVVARDLIQGQVSTDEENGDEAGWGPGIVTFGGEFGANFYDPWHSKLPTDIGEHKKVRIQVAVELKKEEDPTICFAPIFRLDVRLSFVGERPAFRHML</sequence>
<reference evidence="2" key="1">
    <citation type="journal article" date="2023" name="Mol. Phylogenet. Evol.">
        <title>Genome-scale phylogeny and comparative genomics of the fungal order Sordariales.</title>
        <authorList>
            <person name="Hensen N."/>
            <person name="Bonometti L."/>
            <person name="Westerberg I."/>
            <person name="Brannstrom I.O."/>
            <person name="Guillou S."/>
            <person name="Cros-Aarteil S."/>
            <person name="Calhoun S."/>
            <person name="Haridas S."/>
            <person name="Kuo A."/>
            <person name="Mondo S."/>
            <person name="Pangilinan J."/>
            <person name="Riley R."/>
            <person name="LaButti K."/>
            <person name="Andreopoulos B."/>
            <person name="Lipzen A."/>
            <person name="Chen C."/>
            <person name="Yan M."/>
            <person name="Daum C."/>
            <person name="Ng V."/>
            <person name="Clum A."/>
            <person name="Steindorff A."/>
            <person name="Ohm R.A."/>
            <person name="Martin F."/>
            <person name="Silar P."/>
            <person name="Natvig D.O."/>
            <person name="Lalanne C."/>
            <person name="Gautier V."/>
            <person name="Ament-Velasquez S.L."/>
            <person name="Kruys A."/>
            <person name="Hutchinson M.I."/>
            <person name="Powell A.J."/>
            <person name="Barry K."/>
            <person name="Miller A.N."/>
            <person name="Grigoriev I.V."/>
            <person name="Debuchy R."/>
            <person name="Gladieux P."/>
            <person name="Hiltunen Thoren M."/>
            <person name="Johannesson H."/>
        </authorList>
    </citation>
    <scope>NUCLEOTIDE SEQUENCE</scope>
    <source>
        <strain evidence="2">PSN309</strain>
    </source>
</reference>
<organism evidence="2 3">
    <name type="scientific">Podospora australis</name>
    <dbReference type="NCBI Taxonomy" id="1536484"/>
    <lineage>
        <taxon>Eukaryota</taxon>
        <taxon>Fungi</taxon>
        <taxon>Dikarya</taxon>
        <taxon>Ascomycota</taxon>
        <taxon>Pezizomycotina</taxon>
        <taxon>Sordariomycetes</taxon>
        <taxon>Sordariomycetidae</taxon>
        <taxon>Sordariales</taxon>
        <taxon>Podosporaceae</taxon>
        <taxon>Podospora</taxon>
    </lineage>
</organism>
<dbReference type="PANTHER" id="PTHR10622:SF12">
    <property type="entry name" value="HET DOMAIN-CONTAINING PROTEIN"/>
    <property type="match status" value="1"/>
</dbReference>
<dbReference type="InterPro" id="IPR010730">
    <property type="entry name" value="HET"/>
</dbReference>
<dbReference type="PANTHER" id="PTHR10622">
    <property type="entry name" value="HET DOMAIN-CONTAINING PROTEIN"/>
    <property type="match status" value="1"/>
</dbReference>
<evidence type="ECO:0000313" key="3">
    <source>
        <dbReference type="Proteomes" id="UP001302126"/>
    </source>
</evidence>
<keyword evidence="3" id="KW-1185">Reference proteome</keyword>
<protein>
    <submittedName>
        <fullName evidence="2">Vegetative incompatibility protein HET-E-1</fullName>
    </submittedName>
</protein>
<dbReference type="Pfam" id="PF06985">
    <property type="entry name" value="HET"/>
    <property type="match status" value="1"/>
</dbReference>
<evidence type="ECO:0000259" key="1">
    <source>
        <dbReference type="Pfam" id="PF06985"/>
    </source>
</evidence>